<keyword evidence="2" id="KW-1185">Reference proteome</keyword>
<evidence type="ECO:0000313" key="1">
    <source>
        <dbReference type="EMBL" id="CAG5091679.1"/>
    </source>
</evidence>
<proteinExistence type="predicted"/>
<reference evidence="1 2" key="1">
    <citation type="submission" date="2021-04" db="EMBL/GenBank/DDBJ databases">
        <authorList>
            <person name="Bliznina A."/>
        </authorList>
    </citation>
    <scope>NUCLEOTIDE SEQUENCE [LARGE SCALE GENOMIC DNA]</scope>
</reference>
<name>A0ABN7S7J4_OIKDI</name>
<accession>A0ABN7S7J4</accession>
<sequence>MSVQEASVMSTYLPTTLLAQLEETTPKNLHTPSSSISNLFLPEAESDEPLQLDKAPSTMAPSTKFAVRTPALDLSTSAQDVEEIDEMDYSWYDSDTKASFYPRSPIECYMYEYYRENEEPLTIAECLFLYQKILRFGNPEERRVTGVPATSVPSRVATEGALAEQHTEPYTMSTAASKTLGTHAGEQTPLVPQRPSEAPASSWEIFTSEPFVVADLGILAAFSETTLSSNEDESSVEFAASLTANELVTEPMTETGPQSDYDCASKKYTSYDGIELTLEECESILALIPRDLLPLYMKHSTVAVLESLPPSASESSPNAPKAFLLELTGLPECSDAKARQLSKHLARRKVKTLSIERNCPNISLRLQLTSAATKKHVSHLLPRMLQKIFREEVAYRLVPADPISE</sequence>
<gene>
    <name evidence="1" type="ORF">OKIOD_LOCUS4752</name>
</gene>
<protein>
    <submittedName>
        <fullName evidence="1">Oidioi.mRNA.OKI2018_I69.PAR.g13194.t1.cds</fullName>
    </submittedName>
</protein>
<dbReference type="EMBL" id="OU015568">
    <property type="protein sequence ID" value="CAG5091679.1"/>
    <property type="molecule type" value="Genomic_DNA"/>
</dbReference>
<evidence type="ECO:0000313" key="2">
    <source>
        <dbReference type="Proteomes" id="UP001158576"/>
    </source>
</evidence>
<dbReference type="Proteomes" id="UP001158576">
    <property type="component" value="Chromosome PAR"/>
</dbReference>
<organism evidence="1 2">
    <name type="scientific">Oikopleura dioica</name>
    <name type="common">Tunicate</name>
    <dbReference type="NCBI Taxonomy" id="34765"/>
    <lineage>
        <taxon>Eukaryota</taxon>
        <taxon>Metazoa</taxon>
        <taxon>Chordata</taxon>
        <taxon>Tunicata</taxon>
        <taxon>Appendicularia</taxon>
        <taxon>Copelata</taxon>
        <taxon>Oikopleuridae</taxon>
        <taxon>Oikopleura</taxon>
    </lineage>
</organism>